<dbReference type="Proteomes" id="UP000243606">
    <property type="component" value="Unassembled WGS sequence"/>
</dbReference>
<feature type="domain" description="ART-PolyVal-like" evidence="2">
    <location>
        <begin position="1991"/>
        <end position="2122"/>
    </location>
</feature>
<evidence type="ECO:0008006" key="7">
    <source>
        <dbReference type="Google" id="ProtNLM"/>
    </source>
</evidence>
<dbReference type="InterPro" id="IPR041047">
    <property type="entry name" value="LPD1"/>
</dbReference>
<name>A0A1I3K809_9PSED</name>
<accession>A0A1I3K809</accession>
<evidence type="ECO:0000259" key="4">
    <source>
        <dbReference type="Pfam" id="PF18796"/>
    </source>
</evidence>
<feature type="compositionally biased region" description="Polar residues" evidence="1">
    <location>
        <begin position="1067"/>
        <end position="1082"/>
    </location>
</feature>
<dbReference type="InterPro" id="IPR049522">
    <property type="entry name" value="ART-PolyVal_dom"/>
</dbReference>
<evidence type="ECO:0000259" key="3">
    <source>
        <dbReference type="Pfam" id="PF18763"/>
    </source>
</evidence>
<feature type="region of interest" description="Disordered" evidence="1">
    <location>
        <begin position="1"/>
        <end position="39"/>
    </location>
</feature>
<feature type="region of interest" description="Disordered" evidence="1">
    <location>
        <begin position="376"/>
        <end position="453"/>
    </location>
</feature>
<dbReference type="Pfam" id="PF18763">
    <property type="entry name" value="ddrB-ParB"/>
    <property type="match status" value="1"/>
</dbReference>
<protein>
    <recommendedName>
        <fullName evidence="7">Large polyvalent protein-associated domain-containing protein</fullName>
    </recommendedName>
</protein>
<evidence type="ECO:0000259" key="2">
    <source>
        <dbReference type="Pfam" id="PF18760"/>
    </source>
</evidence>
<feature type="compositionally biased region" description="Polar residues" evidence="1">
    <location>
        <begin position="1048"/>
        <end position="1058"/>
    </location>
</feature>
<dbReference type="EMBL" id="FOQL01000003">
    <property type="protein sequence ID" value="SFI68587.1"/>
    <property type="molecule type" value="Genomic_DNA"/>
</dbReference>
<feature type="compositionally biased region" description="Basic and acidic residues" evidence="1">
    <location>
        <begin position="1025"/>
        <end position="1046"/>
    </location>
</feature>
<organism evidence="5 6">
    <name type="scientific">Pseudomonas guineae</name>
    <dbReference type="NCBI Taxonomy" id="425504"/>
    <lineage>
        <taxon>Bacteria</taxon>
        <taxon>Pseudomonadati</taxon>
        <taxon>Pseudomonadota</taxon>
        <taxon>Gammaproteobacteria</taxon>
        <taxon>Pseudomonadales</taxon>
        <taxon>Pseudomonadaceae</taxon>
        <taxon>Pseudomonas</taxon>
    </lineage>
</organism>
<evidence type="ECO:0000313" key="6">
    <source>
        <dbReference type="Proteomes" id="UP000243606"/>
    </source>
</evidence>
<feature type="region of interest" description="Disordered" evidence="1">
    <location>
        <begin position="1018"/>
        <end position="1162"/>
    </location>
</feature>
<evidence type="ECO:0000313" key="5">
    <source>
        <dbReference type="EMBL" id="SFI68587.1"/>
    </source>
</evidence>
<dbReference type="Pfam" id="PF18796">
    <property type="entry name" value="LPD1"/>
    <property type="match status" value="1"/>
</dbReference>
<dbReference type="STRING" id="425504.SAMN05216206_2744"/>
<evidence type="ECO:0000256" key="1">
    <source>
        <dbReference type="SAM" id="MobiDB-lite"/>
    </source>
</evidence>
<proteinExistence type="predicted"/>
<dbReference type="InterPro" id="IPR041398">
    <property type="entry name" value="DdrB_dom"/>
</dbReference>
<feature type="compositionally biased region" description="Basic and acidic residues" evidence="1">
    <location>
        <begin position="1131"/>
        <end position="1146"/>
    </location>
</feature>
<feature type="compositionally biased region" description="Low complexity" evidence="1">
    <location>
        <begin position="972"/>
        <end position="997"/>
    </location>
</feature>
<feature type="compositionally biased region" description="Basic and acidic residues" evidence="1">
    <location>
        <begin position="1109"/>
        <end position="1123"/>
    </location>
</feature>
<reference evidence="6" key="1">
    <citation type="submission" date="2016-10" db="EMBL/GenBank/DDBJ databases">
        <authorList>
            <person name="Varghese N."/>
            <person name="Submissions S."/>
        </authorList>
    </citation>
    <scope>NUCLEOTIDE SEQUENCE [LARGE SCALE GENOMIC DNA]</scope>
    <source>
        <strain evidence="6">LMG 24016</strain>
    </source>
</reference>
<dbReference type="Pfam" id="PF18760">
    <property type="entry name" value="ART-PolyVal"/>
    <property type="match status" value="1"/>
</dbReference>
<feature type="region of interest" description="Disordered" evidence="1">
    <location>
        <begin position="955"/>
        <end position="1001"/>
    </location>
</feature>
<dbReference type="RefSeq" id="WP_090242799.1">
    <property type="nucleotide sequence ID" value="NZ_FOQL01000003.1"/>
</dbReference>
<feature type="region of interest" description="Disordered" evidence="1">
    <location>
        <begin position="1282"/>
        <end position="1301"/>
    </location>
</feature>
<feature type="domain" description="DdrB-like" evidence="3">
    <location>
        <begin position="562"/>
        <end position="731"/>
    </location>
</feature>
<dbReference type="OrthoDB" id="343736at2"/>
<sequence length="3029" mass="326200">MAFDPTGAMLDDEQPSAPGLGLRKKPAEPSTAAFNPAGAMLDEKAEQGVTGTLWQGAKSAARALDSATSTYTGTGDAVVDNAQAQQEAPKDYRLENFYADVQRNKEDDAEDAGLWDGIKNVGGAIADNPAGAGLAIVEQLPNSVPTLAGGYAGFKGGALAGGALGSVVPVLGTTAGAAVGGVIGGLTGMFIGNTAIETGHKAMAAADDGQFTTDEMGQVQREGAIKGGVITAIDGLTLGLGGKVASAMQRTVTTAMETATRKVLVDRGIDVADEVAVLAARQSPEISAAVRAAQNGAIKVTDTLKRRATEAGTLLGMESVGEGLGEYLGELAATGESDVTDAVMEAALSLGQSGAEAAWNISRNRADRGQWEPAKIQPMSTADNPNPVPIDRPDPNAGSLSRAANLLPAPGAQSDVFVDGSGNASTNRPTWVNPDNDPNAQSFGPGMDQQAARGESTLEGDYIPRPRFAEKPGLRADAVDVADAAFPELTDQRERVFFADEQGNTTQGRSPNVPPRDYVQGGRGMDQQTPTGKTYSNVLAAKNAISKAAQPSLLEVVKLGDKQFEVRPTAEAQEQTKPVLQNRDRSTPASITQMRGIAAKPDYQRVSISRDFANGAPVVEPGASVPANRKGRAEVVSTASGRKINAQYAVIEAADLLPSHDINGSQNADYESGAPGKSRAIAGNGRVTGISHAYTQGTAGEYRRELEADAGGHGISPAAIKGMRNPVLVRIMPQGQITQDIGDESNTATVSALSAGEQARNDAKRIDAGSMVFDDNGEISEATVRQFIQAMPEAERGALLDGGRPSRQAHERAASAVFASAYESDELVRLQAQATDPEARTVLAGLLAAASKMARLKGQGQWDIRGLVVEAAQAAVNATRNGQTLAAYAQQLDIERNPEATYFIDLFAANSRSGKRIGEELSAIADTFYAEASKAEADMFGAVPRRNRQELLGESNGAAEGQPGSAQPTGQPAGSAAIEASGPAAAANDSEQASAGADAQAETFQLNQQTEEELAAADAANKARIKAEEKAQAEADEKQRKADEQAQIKAQSEAQADNFTLGVNADDSLSGQSGMFDSQPSLTELGGKPDVSAKNVIPAQPKQTPTAEPDPRKVAATKPEKTKPQATPTAKVEDFGEKIGGARKDTSTPGKRKAAKGTDSRPAWQRRYEITQVVTSTAPGEAGRWVISDKRKLDWKKQPKQLRGNYATEEEAVQMLPVIAVAQKHRVLSVRDGDGTGFEIWRDVTDRKRVKVVDQVFPSREAGMEYMAKNAEAIIETNTTFGEADLPRPDSTLRQGAERRTGPVKDSAFTEAFGFRGVEFGNWNNQEERQQLLDDAYDGLMDLAEVMGIPPRAISLNGDLALAFGARGQGLSGARAHYEPGKVVINLTKLNGAGSLAHEWFHALDHYFARQDGKSSSEWAMDKDGTRALKIASNFESDAASSGFLRHNSGVREVLRDAYTDLMKTMFSKGETYVEDTVRVDEFVGRSRKELTDRLDEIRRDLAEQKDPRYWKRNNKPASAEQLAEFDTVAQLVRDGKALSTELRANPGKSRSVLTSMRWTNDALEKMSEIYKAVRGRTGFNAETSGVLDRLRQSMSAYSSRLKMLADAQSGEEKVKKVPTQFAMDAKELDQGRGTDYWTTPHEMAARAFQGYVEDKIAEADGSSPFLNFGPENVAIPTPWGWKRPFPAGEERKAINRSFDKLVGVIQTRETEDGNVALFSRRGLGVPGTAGAIFEHDAAKVIIERIGAKLGLGVPIQIYRSEAALFAAEPAISNQAEKDGAKGQVHAVYYRGKVHVVTSAFARETDVETVILDALAHEGQGHYGIRAMYGGDAVSVDAALREVFAAIGGVAGIKRLAAKNGLDLSLYLKTAEGMNPRASAGYLADELLAHLQGKAATVGLTERAKAAIRAYFGAVREWLRTYGFPNLAKGTDADIALLLKRMREASMRKPSGRGLTARFVRAGDTPARFKRAAGIATAAFKSWFGASKVVNNQGEPKILYHGTGEDFTVFDQGRSGSSTRHSTAPLGIFLTGDRDTAQAYANKASDGQPGYARVMQLYAAIRNPYLMSVAESQAIDSPGEAVAFRAKLEREGYDGINLEGTDTWIAFSNTQVKSATDNNGEFDEWSGDIRFRRSARELFDRATGPAPLDRNDPFAAENRRLREDDSTLWAKAKKVFARQFAPGGLLPEAVFNEKITRDSEFQAVEFDVRHLSSTLSKAVKADYGVDIESLTPAQMKLLAEALAGRVDPSIPESTKVAIVAMRQYIDSLSGEYLSILQAQVEANMDGADQALIDKITGNLGAYVNRSYQAFDDPKWFKTVPTEVVNAARAYLISGYVSQGETAAEAARLADVTVNEMLKNGTAYDSMGAFIAEGKLGAKDLTVLIKRKEIAPEIRALLGEYLDPRLNFAKSATKMGRLVWNQRFLDRVLSFGMGTILFEGKNRPADATTQIAGDKSETYAPLNGLWTFPEVAQAFQDALGKEQMSDLYRTVVRLNGMVKYGKTILSPTTAMRNWQSAMFFSLANGHFDMTQMKKSWAALREQVTQTATGDDLTYLRKLKQLGVVYDTPYAGEMMALLQDARMDELLSSKSGTGLKWLRKANQFAQGFYSFGDDFWKIIGFENEKVGLLKAGIPLAEAEVMAAKRIRDTYPTYSMIGKAVQWLRRFPLAGTFVSFPSEIIRTSVNMLQITATDLKSDNPGLRVIGRKRAAGIALVSGGFYALAALTAAAAGVGDDEEEALRDLAAPWSKNSTFLYTGRDADGKLRYFDLSFLDPYGYWKRPLTAMMRDQPWEKAAASGLSDLLSPFFGADITAGAIFEVLANKKPTGGAVFNPDAGSVDQLQDIANHMRKALQPGFVSNGERLWLAGSEARREGSGQPYIMRDELVSLLGWRASTLDTQTGLYYRSFDFTDGLTNAKKTLTRTLRSSNEVSEGDIREAKESANAQYQQAFVEMGRLVRSAEAAGMSRTEIMQTLKLSGVGQRNISALMGGRVPPIDIGMQAQTNAVRQAVVMRDREHGAEIARRFRLAREE</sequence>
<feature type="domain" description="Large polyvalent protein-associated" evidence="4">
    <location>
        <begin position="1629"/>
        <end position="1708"/>
    </location>
</feature>
<gene>
    <name evidence="5" type="ORF">SAMN05216206_2744</name>
</gene>
<keyword evidence="6" id="KW-1185">Reference proteome</keyword>